<accession>A0A9X9LVT7</accession>
<feature type="non-terminal residue" evidence="1">
    <location>
        <position position="1"/>
    </location>
</feature>
<keyword evidence="2" id="KW-1185">Reference proteome</keyword>
<sequence>LLGPSVSQGCGLNEYQAPDVQRCSRTSDRTTKEERPRAWQLLGTSQKIWNLEGENRSARKRFC</sequence>
<reference evidence="1 2" key="1">
    <citation type="submission" date="2018-10" db="EMBL/GenBank/DDBJ databases">
        <authorList>
            <person name="Ekblom R."/>
            <person name="Jareborg N."/>
        </authorList>
    </citation>
    <scope>NUCLEOTIDE SEQUENCE [LARGE SCALE GENOMIC DNA]</scope>
    <source>
        <tissue evidence="1">Muscle</tissue>
    </source>
</reference>
<dbReference type="EMBL" id="CYRY02022397">
    <property type="protein sequence ID" value="VCW97605.1"/>
    <property type="molecule type" value="Genomic_DNA"/>
</dbReference>
<dbReference type="AlphaFoldDB" id="A0A9X9LVT7"/>
<gene>
    <name evidence="1" type="ORF">BN2614_LOCUS4</name>
</gene>
<evidence type="ECO:0000313" key="1">
    <source>
        <dbReference type="EMBL" id="VCW97605.1"/>
    </source>
</evidence>
<comment type="caution">
    <text evidence="1">The sequence shown here is derived from an EMBL/GenBank/DDBJ whole genome shotgun (WGS) entry which is preliminary data.</text>
</comment>
<dbReference type="Proteomes" id="UP000269945">
    <property type="component" value="Unassembled WGS sequence"/>
</dbReference>
<proteinExistence type="predicted"/>
<protein>
    <submittedName>
        <fullName evidence="1">Uncharacterized protein</fullName>
    </submittedName>
</protein>
<organism evidence="1 2">
    <name type="scientific">Gulo gulo</name>
    <name type="common">Wolverine</name>
    <name type="synonym">Gluton</name>
    <dbReference type="NCBI Taxonomy" id="48420"/>
    <lineage>
        <taxon>Eukaryota</taxon>
        <taxon>Metazoa</taxon>
        <taxon>Chordata</taxon>
        <taxon>Craniata</taxon>
        <taxon>Vertebrata</taxon>
        <taxon>Euteleostomi</taxon>
        <taxon>Mammalia</taxon>
        <taxon>Eutheria</taxon>
        <taxon>Laurasiatheria</taxon>
        <taxon>Carnivora</taxon>
        <taxon>Caniformia</taxon>
        <taxon>Musteloidea</taxon>
        <taxon>Mustelidae</taxon>
        <taxon>Guloninae</taxon>
        <taxon>Gulo</taxon>
    </lineage>
</organism>
<name>A0A9X9LVT7_GULGU</name>
<evidence type="ECO:0000313" key="2">
    <source>
        <dbReference type="Proteomes" id="UP000269945"/>
    </source>
</evidence>